<evidence type="ECO:0008006" key="4">
    <source>
        <dbReference type="Google" id="ProtNLM"/>
    </source>
</evidence>
<feature type="transmembrane region" description="Helical" evidence="1">
    <location>
        <begin position="139"/>
        <end position="163"/>
    </location>
</feature>
<protein>
    <recommendedName>
        <fullName evidence="4">ABC transporter permease</fullName>
    </recommendedName>
</protein>
<dbReference type="Pfam" id="PF12679">
    <property type="entry name" value="ABC2_membrane_2"/>
    <property type="match status" value="1"/>
</dbReference>
<sequence length="276" mass="30167">MEVIKVFRVLLKKEVREALSNRWLLLYVLLFAGLGVGFAYYSSMGLSTLGFRIFGRVSAAIVNMNLYLIPLLAMFLTGLSIVGEREKGTVEFLLAQPVSKTEVLISKYLGALTSITIATTLGYGITAWYLWFFLSASDLAVFLQIIGESILLAAVLSAVGTAVGTMSKSRFQALAIILTLWFSMLIIFDLALMAFVMLANPDAPTLFTLMTLNPAEASRLLMIYSIDPTLLLLGPISVYVARSIGGSLPLLLLATQAAWITTLLTISTIVFRKQDM</sequence>
<dbReference type="GO" id="GO:0140359">
    <property type="term" value="F:ABC-type transporter activity"/>
    <property type="evidence" value="ECO:0007669"/>
    <property type="project" value="InterPro"/>
</dbReference>
<reference evidence="2" key="1">
    <citation type="journal article" date="2020" name="ISME J.">
        <title>Gammaproteobacteria mediating utilization of methyl-, sulfur- and petroleum organic compounds in deep ocean hydrothermal plumes.</title>
        <authorList>
            <person name="Zhou Z."/>
            <person name="Liu Y."/>
            <person name="Pan J."/>
            <person name="Cron B.R."/>
            <person name="Toner B.M."/>
            <person name="Anantharaman K."/>
            <person name="Breier J.A."/>
            <person name="Dick G.J."/>
            <person name="Li M."/>
        </authorList>
    </citation>
    <scope>NUCLEOTIDE SEQUENCE</scope>
    <source>
        <strain evidence="2">SZUA-1515</strain>
    </source>
</reference>
<feature type="transmembrane region" description="Helical" evidence="1">
    <location>
        <begin position="219"/>
        <end position="241"/>
    </location>
</feature>
<evidence type="ECO:0000256" key="1">
    <source>
        <dbReference type="SAM" id="Phobius"/>
    </source>
</evidence>
<feature type="transmembrane region" description="Helical" evidence="1">
    <location>
        <begin position="53"/>
        <end position="77"/>
    </location>
</feature>
<name>A0A832ZYA8_CALS0</name>
<evidence type="ECO:0000313" key="3">
    <source>
        <dbReference type="Proteomes" id="UP000608579"/>
    </source>
</evidence>
<feature type="transmembrane region" description="Helical" evidence="1">
    <location>
        <begin position="175"/>
        <end position="199"/>
    </location>
</feature>
<dbReference type="Proteomes" id="UP000608579">
    <property type="component" value="Unassembled WGS sequence"/>
</dbReference>
<keyword evidence="1" id="KW-0812">Transmembrane</keyword>
<comment type="caution">
    <text evidence="2">The sequence shown here is derived from an EMBL/GenBank/DDBJ whole genome shotgun (WGS) entry which is preliminary data.</text>
</comment>
<keyword evidence="1" id="KW-1133">Transmembrane helix</keyword>
<dbReference type="PANTHER" id="PTHR43471">
    <property type="entry name" value="ABC TRANSPORTER PERMEASE"/>
    <property type="match status" value="1"/>
</dbReference>
<dbReference type="GO" id="GO:0005886">
    <property type="term" value="C:plasma membrane"/>
    <property type="evidence" value="ECO:0007669"/>
    <property type="project" value="UniProtKB-SubCell"/>
</dbReference>
<gene>
    <name evidence="2" type="ORF">EYH45_03355</name>
</gene>
<feature type="transmembrane region" description="Helical" evidence="1">
    <location>
        <begin position="108"/>
        <end position="133"/>
    </location>
</feature>
<feature type="transmembrane region" description="Helical" evidence="1">
    <location>
        <begin position="21"/>
        <end position="41"/>
    </location>
</feature>
<keyword evidence="1" id="KW-0472">Membrane</keyword>
<evidence type="ECO:0000313" key="2">
    <source>
        <dbReference type="EMBL" id="HIQ29581.1"/>
    </source>
</evidence>
<accession>A0A832ZYA8</accession>
<dbReference type="AlphaFoldDB" id="A0A832ZYA8"/>
<feature type="transmembrane region" description="Helical" evidence="1">
    <location>
        <begin position="248"/>
        <end position="271"/>
    </location>
</feature>
<proteinExistence type="predicted"/>
<dbReference type="EMBL" id="DQVM01000065">
    <property type="protein sequence ID" value="HIQ29581.1"/>
    <property type="molecule type" value="Genomic_DNA"/>
</dbReference>
<organism evidence="2 3">
    <name type="scientific">Caldiarchaeum subterraneum</name>
    <dbReference type="NCBI Taxonomy" id="311458"/>
    <lineage>
        <taxon>Archaea</taxon>
        <taxon>Nitrososphaerota</taxon>
        <taxon>Candidatus Caldarchaeales</taxon>
        <taxon>Candidatus Caldarchaeaceae</taxon>
        <taxon>Candidatus Caldarchaeum</taxon>
    </lineage>
</organism>
<dbReference type="PANTHER" id="PTHR43471:SF1">
    <property type="entry name" value="ABC TRANSPORTER PERMEASE PROTEIN NOSY-RELATED"/>
    <property type="match status" value="1"/>
</dbReference>